<feature type="region of interest" description="Disordered" evidence="1">
    <location>
        <begin position="172"/>
        <end position="214"/>
    </location>
</feature>
<protein>
    <submittedName>
        <fullName evidence="2">Uncharacterized protein</fullName>
    </submittedName>
</protein>
<feature type="compositionally biased region" description="Basic and acidic residues" evidence="1">
    <location>
        <begin position="278"/>
        <end position="294"/>
    </location>
</feature>
<name>A0A023ER85_AEDAL</name>
<accession>A0A023ER85</accession>
<organism evidence="2">
    <name type="scientific">Aedes albopictus</name>
    <name type="common">Asian tiger mosquito</name>
    <name type="synonym">Stegomyia albopicta</name>
    <dbReference type="NCBI Taxonomy" id="7160"/>
    <lineage>
        <taxon>Eukaryota</taxon>
        <taxon>Metazoa</taxon>
        <taxon>Ecdysozoa</taxon>
        <taxon>Arthropoda</taxon>
        <taxon>Hexapoda</taxon>
        <taxon>Insecta</taxon>
        <taxon>Pterygota</taxon>
        <taxon>Neoptera</taxon>
        <taxon>Endopterygota</taxon>
        <taxon>Diptera</taxon>
        <taxon>Nematocera</taxon>
        <taxon>Culicoidea</taxon>
        <taxon>Culicidae</taxon>
        <taxon>Culicinae</taxon>
        <taxon>Aedini</taxon>
        <taxon>Aedes</taxon>
        <taxon>Stegomyia</taxon>
    </lineage>
</organism>
<feature type="region of interest" description="Disordered" evidence="1">
    <location>
        <begin position="278"/>
        <end position="337"/>
    </location>
</feature>
<sequence length="337" mass="37675">RVRYQSISWGNIFDFRLAPPSPHTTTDSSSPAVVPKMSSSPFHHFAFNHGTRKIAPLKVRNPSISPSQIMPSPSGVPFNIADMPWSYSGKPGQLMEFNAVIRPSPILQGPLHHSLPYPEMRKRKTEPDVVPIPSKQFFTDESMAIHMNNLHLSSEYTSHNIETTTISASEDDTLRSLSVSGSPSSLDDDMSLGEAGGPSTSTTSSSHVYMSPQELEERLKKAQRISVCEEVRKLDNRTEILPQVLLERIEKPCTALVLWQPPPVLEKILTKVSDALKEREEQETKQQESARRSNEVAMGDEEETLPDLPDYDDDLDFEENNNNVASVSDMNSMDVEM</sequence>
<feature type="non-terminal residue" evidence="2">
    <location>
        <position position="1"/>
    </location>
</feature>
<evidence type="ECO:0000256" key="1">
    <source>
        <dbReference type="SAM" id="MobiDB-lite"/>
    </source>
</evidence>
<dbReference type="PANTHER" id="PTHR16246">
    <property type="entry name" value="HOST CELL FACTOR C1 REGULATOR 1"/>
    <property type="match status" value="1"/>
</dbReference>
<dbReference type="VEuPathDB" id="VectorBase:AALC636_004478"/>
<feature type="compositionally biased region" description="Acidic residues" evidence="1">
    <location>
        <begin position="298"/>
        <end position="319"/>
    </location>
</feature>
<evidence type="ECO:0000313" key="2">
    <source>
        <dbReference type="EMBL" id="JAC11156.1"/>
    </source>
</evidence>
<dbReference type="AlphaFoldDB" id="A0A023ER85"/>
<dbReference type="VEuPathDB" id="VectorBase:AALFPA_078333"/>
<feature type="compositionally biased region" description="Low complexity" evidence="1">
    <location>
        <begin position="175"/>
        <end position="185"/>
    </location>
</feature>
<dbReference type="InterPro" id="IPR029195">
    <property type="entry name" value="HCFC1R1"/>
</dbReference>
<proteinExistence type="evidence at transcript level"/>
<dbReference type="PANTHER" id="PTHR16246:SF2">
    <property type="entry name" value="HOST CELL FACTOR C1 REGULATOR 1"/>
    <property type="match status" value="1"/>
</dbReference>
<reference evidence="2" key="1">
    <citation type="journal article" date="2014" name="PLoS Negl. Trop. Dis.">
        <title>Identification and characterization of seminal fluid proteins in the Asian tiger mosquito, Aedes albopictus.</title>
        <authorList>
            <person name="Boes K.E."/>
            <person name="Ribeiro J.M."/>
            <person name="Wong A."/>
            <person name="Harrington L.C."/>
            <person name="Wolfner M.F."/>
            <person name="Sirot L.K."/>
        </authorList>
    </citation>
    <scope>NUCLEOTIDE SEQUENCE</scope>
    <source>
        <tissue evidence="2">Reproductive organs</tissue>
    </source>
</reference>
<dbReference type="EMBL" id="GAPW01002442">
    <property type="protein sequence ID" value="JAC11156.1"/>
    <property type="molecule type" value="mRNA"/>
</dbReference>
<dbReference type="VEuPathDB" id="VectorBase:AALF017361"/>